<dbReference type="InterPro" id="IPR027417">
    <property type="entry name" value="P-loop_NTPase"/>
</dbReference>
<gene>
    <name evidence="3" type="ORF">B4U80_01862</name>
</gene>
<name>A0A443SDK6_9ACAR</name>
<dbReference type="Gene3D" id="1.10.268.20">
    <property type="match status" value="2"/>
</dbReference>
<feature type="domain" description="EH" evidence="2">
    <location>
        <begin position="59"/>
        <end position="91"/>
    </location>
</feature>
<dbReference type="Proteomes" id="UP000288716">
    <property type="component" value="Unassembled WGS sequence"/>
</dbReference>
<dbReference type="VEuPathDB" id="VectorBase:LDEU006437"/>
<evidence type="ECO:0000313" key="4">
    <source>
        <dbReference type="Proteomes" id="UP000288716"/>
    </source>
</evidence>
<dbReference type="Gene3D" id="3.40.50.300">
    <property type="entry name" value="P-loop containing nucleotide triphosphate hydrolases"/>
    <property type="match status" value="1"/>
</dbReference>
<dbReference type="InterPro" id="IPR031692">
    <property type="entry name" value="EHD_N"/>
</dbReference>
<evidence type="ECO:0000259" key="2">
    <source>
        <dbReference type="Pfam" id="PF16880"/>
    </source>
</evidence>
<evidence type="ECO:0000313" key="3">
    <source>
        <dbReference type="EMBL" id="RWS25603.1"/>
    </source>
</evidence>
<dbReference type="OrthoDB" id="422720at2759"/>
<dbReference type="PANTHER" id="PTHR43681:SF1">
    <property type="entry name" value="SARCALUMENIN"/>
    <property type="match status" value="1"/>
</dbReference>
<proteinExistence type="predicted"/>
<keyword evidence="4" id="KW-1185">Reference proteome</keyword>
<dbReference type="Pfam" id="PF16880">
    <property type="entry name" value="EHD_N"/>
    <property type="match status" value="1"/>
</dbReference>
<comment type="caution">
    <text evidence="3">The sequence shown here is derived from an EMBL/GenBank/DDBJ whole genome shotgun (WGS) entry which is preliminary data.</text>
</comment>
<feature type="domain" description="Dynamin N-terminal" evidence="1">
    <location>
        <begin position="96"/>
        <end position="262"/>
    </location>
</feature>
<accession>A0A443SDK6</accession>
<dbReference type="InterPro" id="IPR051943">
    <property type="entry name" value="TRAFAC_Dynamin-like_GTPase"/>
</dbReference>
<dbReference type="AlphaFoldDB" id="A0A443SDK6"/>
<protein>
    <submittedName>
        <fullName evidence="3">Sarcalumenin-like protein</fullName>
    </submittedName>
</protein>
<dbReference type="InterPro" id="IPR045063">
    <property type="entry name" value="Dynamin_N"/>
</dbReference>
<dbReference type="EMBL" id="NCKV01003539">
    <property type="protein sequence ID" value="RWS25603.1"/>
    <property type="molecule type" value="Genomic_DNA"/>
</dbReference>
<reference evidence="3 4" key="1">
    <citation type="journal article" date="2018" name="Gigascience">
        <title>Genomes of trombidid mites reveal novel predicted allergens and laterally-transferred genes associated with secondary metabolism.</title>
        <authorList>
            <person name="Dong X."/>
            <person name="Chaisiri K."/>
            <person name="Xia D."/>
            <person name="Armstrong S.D."/>
            <person name="Fang Y."/>
            <person name="Donnelly M.J."/>
            <person name="Kadowaki T."/>
            <person name="McGarry J.W."/>
            <person name="Darby A.C."/>
            <person name="Makepeace B.L."/>
        </authorList>
    </citation>
    <scope>NUCLEOTIDE SEQUENCE [LARGE SCALE GENOMIC DNA]</scope>
    <source>
        <strain evidence="3">UoL-UT</strain>
    </source>
</reference>
<dbReference type="PANTHER" id="PTHR43681">
    <property type="entry name" value="TRANSMEMBRANE GTPASE FZO"/>
    <property type="match status" value="1"/>
</dbReference>
<dbReference type="Pfam" id="PF00350">
    <property type="entry name" value="Dynamin_N"/>
    <property type="match status" value="1"/>
</dbReference>
<dbReference type="SUPFAM" id="SSF52540">
    <property type="entry name" value="P-loop containing nucleoside triphosphate hydrolases"/>
    <property type="match status" value="1"/>
</dbReference>
<sequence>MSFLHTLIELYKRGEKGSGKGPSRVWKFTLNSVINHINITKNTNRDIAEQNLINSLFRELKKIHETSIKPLEQIYKYRHITTRLITDAEIFSKPLVLFLGAKGSGKTSLVNYILGLQSTPWQLKTGLTTGSPHFTVLSYGDTFTKLSPTELAADFAFSSLQQFGQHFIEHHMHAYRMPMNILQKITIVDSPGLIEGVMLGKQSEVGKGIDSEVYQWFIDRSDVLYIVIDVSQLHMTTQLHTLIDQLKGEPQTSREIRFIINKADTVTHSQLILLIGQLLWMLSPVMTSEEPPQVYALTTSPSVQYDPFLDDQEQNWLTDLSEQLSGLERVESRVAAVRRHAVRVRNHAKLIDCYLATFYKHKGLFTFGSGSRLLAAEITENPSQYRVFSGAVAGQSQNISRYDLPDPETYKEFFRSNPLIDFKPLSATCSFFKGCPLDKLDMAIAYQLPDLVGKYKKLSKTNKK</sequence>
<dbReference type="STRING" id="299467.A0A443SDK6"/>
<evidence type="ECO:0000259" key="1">
    <source>
        <dbReference type="Pfam" id="PF00350"/>
    </source>
</evidence>
<organism evidence="3 4">
    <name type="scientific">Leptotrombidium deliense</name>
    <dbReference type="NCBI Taxonomy" id="299467"/>
    <lineage>
        <taxon>Eukaryota</taxon>
        <taxon>Metazoa</taxon>
        <taxon>Ecdysozoa</taxon>
        <taxon>Arthropoda</taxon>
        <taxon>Chelicerata</taxon>
        <taxon>Arachnida</taxon>
        <taxon>Acari</taxon>
        <taxon>Acariformes</taxon>
        <taxon>Trombidiformes</taxon>
        <taxon>Prostigmata</taxon>
        <taxon>Anystina</taxon>
        <taxon>Parasitengona</taxon>
        <taxon>Trombiculoidea</taxon>
        <taxon>Trombiculidae</taxon>
        <taxon>Leptotrombidium</taxon>
    </lineage>
</organism>